<dbReference type="Gene3D" id="2.40.280.10">
    <property type="match status" value="1"/>
</dbReference>
<comment type="function">
    <text evidence="3">Required for rescue of stalled ribosomes mediated by trans-translation. Binds to transfer-messenger RNA (tmRNA), required for stable association of tmRNA with ribosomes. tmRNA and SmpB together mimic tRNA shape, replacing the anticodon stem-loop with SmpB. tmRNA is encoded by the ssrA gene; the 2 termini fold to resemble tRNA(Ala) and it encodes a 'tag peptide', a short internal open reading frame. During trans-translation Ala-aminoacylated tmRNA acts like a tRNA, entering the A-site of stalled ribosomes, displacing the stalled mRNA. The ribosome then switches to translate the ORF on the tmRNA; the nascent peptide is terminated with the 'tag peptide' encoded by the tmRNA and targeted for degradation. The ribosome is freed to recommence translation, which seems to be the essential function of trans-translation.</text>
</comment>
<dbReference type="CDD" id="cd09294">
    <property type="entry name" value="SmpB"/>
    <property type="match status" value="1"/>
</dbReference>
<dbReference type="GO" id="GO:0070930">
    <property type="term" value="P:trans-translation-dependent protein tagging"/>
    <property type="evidence" value="ECO:0007669"/>
    <property type="project" value="TreeGrafter"/>
</dbReference>
<dbReference type="SUPFAM" id="SSF74982">
    <property type="entry name" value="Small protein B (SmpB)"/>
    <property type="match status" value="1"/>
</dbReference>
<sequence>MRVINKYASYEYTLFDRFEAGIVLIGSEVKSVKLGRVSLKDGFVKIVGGELLLLNVLISPYSFADNESYEPKRTRKLLMHKKEILKLSQRLDIKRITLVPTAIYTKKGKIKLEIALAKGKMEFEKRETIRKKDLMREQEKILKNIN</sequence>
<dbReference type="GO" id="GO:0005829">
    <property type="term" value="C:cytosol"/>
    <property type="evidence" value="ECO:0007669"/>
    <property type="project" value="TreeGrafter"/>
</dbReference>
<dbReference type="HAMAP" id="MF_00023">
    <property type="entry name" value="SmpB"/>
    <property type="match status" value="1"/>
</dbReference>
<dbReference type="InterPro" id="IPR023620">
    <property type="entry name" value="SmpB"/>
</dbReference>
<accession>A0A2H0B9F9</accession>
<reference evidence="4 5" key="1">
    <citation type="submission" date="2017-09" db="EMBL/GenBank/DDBJ databases">
        <title>Depth-based differentiation of microbial function through sediment-hosted aquifers and enrichment of novel symbionts in the deep terrestrial subsurface.</title>
        <authorList>
            <person name="Probst A.J."/>
            <person name="Ladd B."/>
            <person name="Jarett J.K."/>
            <person name="Geller-Mcgrath D.E."/>
            <person name="Sieber C.M."/>
            <person name="Emerson J.B."/>
            <person name="Anantharaman K."/>
            <person name="Thomas B.C."/>
            <person name="Malmstrom R."/>
            <person name="Stieglmeier M."/>
            <person name="Klingl A."/>
            <person name="Woyke T."/>
            <person name="Ryan C.M."/>
            <person name="Banfield J.F."/>
        </authorList>
    </citation>
    <scope>NUCLEOTIDE SEQUENCE [LARGE SCALE GENOMIC DNA]</scope>
    <source>
        <strain evidence="4">CG23_combo_of_CG06-09_8_20_14_all_34_8</strain>
    </source>
</reference>
<dbReference type="AlphaFoldDB" id="A0A2H0B9F9"/>
<gene>
    <name evidence="3" type="primary">smpB</name>
    <name evidence="4" type="ORF">COX08_00110</name>
</gene>
<evidence type="ECO:0000256" key="2">
    <source>
        <dbReference type="ARBA" id="ARBA00022884"/>
    </source>
</evidence>
<dbReference type="PANTHER" id="PTHR30308">
    <property type="entry name" value="TMRNA-BINDING COMPONENT OF TRANS-TRANSLATION TAGGING COMPLEX"/>
    <property type="match status" value="1"/>
</dbReference>
<evidence type="ECO:0000256" key="3">
    <source>
        <dbReference type="HAMAP-Rule" id="MF_00023"/>
    </source>
</evidence>
<dbReference type="PANTHER" id="PTHR30308:SF2">
    <property type="entry name" value="SSRA-BINDING PROTEIN"/>
    <property type="match status" value="1"/>
</dbReference>
<keyword evidence="1 3" id="KW-0963">Cytoplasm</keyword>
<organism evidence="4 5">
    <name type="scientific">Candidatus Beckwithbacteria bacterium CG23_combo_of_CG06-09_8_20_14_all_34_8</name>
    <dbReference type="NCBI Taxonomy" id="1974497"/>
    <lineage>
        <taxon>Bacteria</taxon>
        <taxon>Candidatus Beckwithiibacteriota</taxon>
    </lineage>
</organism>
<dbReference type="GO" id="GO:0070929">
    <property type="term" value="P:trans-translation"/>
    <property type="evidence" value="ECO:0007669"/>
    <property type="project" value="UniProtKB-UniRule"/>
</dbReference>
<dbReference type="NCBIfam" id="NF003843">
    <property type="entry name" value="PRK05422.1"/>
    <property type="match status" value="1"/>
</dbReference>
<dbReference type="Pfam" id="PF01668">
    <property type="entry name" value="SmpB"/>
    <property type="match status" value="1"/>
</dbReference>
<comment type="subcellular location">
    <subcellularLocation>
        <location evidence="3">Cytoplasm</location>
    </subcellularLocation>
    <text evidence="3">The tmRNA-SmpB complex associates with stalled 70S ribosomes.</text>
</comment>
<dbReference type="InterPro" id="IPR000037">
    <property type="entry name" value="SsrA-bd_prot"/>
</dbReference>
<evidence type="ECO:0000256" key="1">
    <source>
        <dbReference type="ARBA" id="ARBA00022490"/>
    </source>
</evidence>
<dbReference type="Proteomes" id="UP000229459">
    <property type="component" value="Unassembled WGS sequence"/>
</dbReference>
<dbReference type="GO" id="GO:0003723">
    <property type="term" value="F:RNA binding"/>
    <property type="evidence" value="ECO:0007669"/>
    <property type="project" value="UniProtKB-UniRule"/>
</dbReference>
<name>A0A2H0B9F9_9BACT</name>
<evidence type="ECO:0000313" key="4">
    <source>
        <dbReference type="EMBL" id="PIP53588.1"/>
    </source>
</evidence>
<keyword evidence="2 3" id="KW-0694">RNA-binding</keyword>
<dbReference type="InterPro" id="IPR020081">
    <property type="entry name" value="SsrA-bd_prot_CS"/>
</dbReference>
<comment type="similarity">
    <text evidence="3">Belongs to the SmpB family.</text>
</comment>
<dbReference type="EMBL" id="PCSR01000003">
    <property type="protein sequence ID" value="PIP53588.1"/>
    <property type="molecule type" value="Genomic_DNA"/>
</dbReference>
<comment type="caution">
    <text evidence="4">The sequence shown here is derived from an EMBL/GenBank/DDBJ whole genome shotgun (WGS) entry which is preliminary data.</text>
</comment>
<proteinExistence type="inferred from homology"/>
<dbReference type="NCBIfam" id="TIGR00086">
    <property type="entry name" value="smpB"/>
    <property type="match status" value="1"/>
</dbReference>
<evidence type="ECO:0000313" key="5">
    <source>
        <dbReference type="Proteomes" id="UP000229459"/>
    </source>
</evidence>
<dbReference type="PROSITE" id="PS01317">
    <property type="entry name" value="SSRP"/>
    <property type="match status" value="1"/>
</dbReference>
<protein>
    <recommendedName>
        <fullName evidence="3">SsrA-binding protein</fullName>
    </recommendedName>
    <alternativeName>
        <fullName evidence="3">Small protein B</fullName>
    </alternativeName>
</protein>